<keyword evidence="2" id="KW-0597">Phosphoprotein</keyword>
<feature type="domain" description="Ras-GAP" evidence="3">
    <location>
        <begin position="1190"/>
        <end position="1317"/>
    </location>
</feature>
<dbReference type="Pfam" id="PF21877">
    <property type="entry name" value="PH_NF1"/>
    <property type="match status" value="1"/>
</dbReference>
<sequence length="2265" mass="252609">MNSNGVIVGCLVDRIASRLPHRTGSTGRAFEDDEILQITRATLVDLSRTTISVVLESLVELLEDLGRPFACVSAHPSHILESELYILSLAAASCNANQPWFSKERNEGTETLPESLEPLLVNRILQALKQLLEPIPDDYILPAQTLLDQLPERNFCVPRPDGKPSTNEAECLEDCLVQFDAHIKIVVEFISASSWSAAFEHIRNTIYNIRTTPFPEGVTESQSHEGETTALVTLRLLSFFWIDSLKLGHIIQEICSSYLHFRKPYQCTIAVVLPLLIARWIDRYPDEFVRLHSHHKRRDGGGSDTLFDMTQTGVDIGRRRAVLYPMQITLLLLLPDVFEVASNLREAKSNNLIKKVSFLDSLRKALRNGNERAAYCLVALLRAARHFKVESDSALVSYAMDVQDEVRDSVFCLSYTGHSAPTFDQDMITGAFVSLAHLDPDGVVETLTKTCISPMAPDTFKVAVIQACSYFVGQPQAGRYAELHDNALSFIQSEFESECMNSLSSTSDCSPFSERKLSEILRYLEVSSTPLIHDLLGQNPSLPFLRPFLFCILSRNSSICRLATKVAKKLFVADDHSTETFGKIEFTADLRKRLWDQISSVLLGLCADVRDHLSMLSITQLQEFLSARSTLLKGLPVISNAPADAAAAHEAALKLESTLLVSLCSPDISVCQAATVCVGLIVEDCAHAGVYSDSANLLSSTHRNNIVYEELSSPAFHFTGLVAFQKRMRGLLRQMRIPTQGILDAWEFSFERWMRLSKDVSMATADNVDDRLLSEWRNFSGFLASLGGICTHDHASRLDETSEDLQWIDRLFSEQHEEPLLTRFLRLAIQLLGCENIKVREAMREVLSTEVSSTLYPALFKALESELEVLLAGVLASTDQNQEKEVVFAEQAASLLKTMVEKLEIPSDLGSVSSVHPAALTLSFAKFLDGAPDVTTTLRVKVKICHLCEAVMKRKEHLNLRDDVRIRNQLLEHIFDWIARPYTFKQEQSTNTNTGTRPEELRRVQKDLDKACLKTLADLTFRLPLQPADSQTDAGMSELKSQMFHTYFNRFLSLLNCETQEIHSKDFPYGGSSRDKTTSNADLVITILSNLLSANIDVGLKHSLNIGYHENVEIRAAFVRVLCNILTQGTEFSSLTDSAVSDKYVELLHLLTTDLSLSVSMSAICPASEVDELTICLLTVFEQRGLIFDLFEALIRQEIEQTDLDLELDPARVSAPEELQKNAAQLQIVAKVFMDDICASVPDVPSSFRKICSIISETVFPRFPNAKYTAVGAFVFLRFFCPAIVAPETENLVSASPTKEMRRGLLLIAKIIQNLANNVLFGTKEPYMFPLNPFLVQNIHLVTGFLREISVPLRQEAGPTKADIFDFGSCIASRLWHEPFGLFVDATCYNGRSEPSDDFFSKLDLLTPTELARNFSRIYVYNMNSAFKLLRNATRDESSVFHPSNVEYHLFGSLQDLRAHFHLNHLHLPKETISVVTETRFMFKSITRLSKSKGKVEVVIKVGSQFVQITTVKKQEILSGLRISSIINDVFRLSDIDEATSTATSQVDDDPGFGLRADGGRIVMFFTSSKRADVLQTIRGAKVKLGKDNRIPKPAERLVRPQDVPGTMLNLALTNLSSPYHVLRLASYNLLGALCRSFDFSAAGRLVCNKDLAVPLDPTRFIVSISRELALTEPQLTSDFLAEFFVSWESIPEEQKPLSLEYVAPWLSGLRSNVLVADIDGDKGRDKVTSLFRKLIDVAVLDQSLTYVLEQYIWPSISQDELLLDIFVDELIKVALGYGDRPDTLEVLSSVMVGLGTITLRGRIICRLRKALNRSSLRPTRLLPDNSVWEEVCVLLQFCLALSFDSRVQSQMFLPEIFHVITMLANTGGHEVRSLVYKLLINSIHAICASFNLDDTRALRLRSIMDIFADSKGEIFIPPPSLVRDGASVSTSPDLSPTLATTENLTAILYEVCSITAPSTDAANAWRARWMSLVASTAFQNNPAIQPRAFAVMGYLAKEEVDDDLLYQVLVALRNSISQFGEDGNSEMLVSITTSLTKMMAKLPSASRYGLQLFWLAMSLVRLVPAGLFNCAAQFLDSVLDNIGTIGNVRGDRMVPLLLQSRTQLEEAALPLDNAYGIHFEEDTFHFAVCACLVRGLTDTATRSTAIQVLLTLLDMTSRSARSSSTSLKRAVCGSPYLALLLARGTTEDEFIDSLWWSDLKPEGISTIVSLRGIQSIEYMTDKDLFLMSVTELIDFHYLDDAAQARSLHWLNLLAQTRPNVFTSL</sequence>
<dbReference type="InterPro" id="IPR054071">
    <property type="entry name" value="PH_NF1"/>
</dbReference>
<dbReference type="Proteomes" id="UP000594364">
    <property type="component" value="Chromosome 5"/>
</dbReference>
<dbReference type="SMART" id="SM00323">
    <property type="entry name" value="RasGAP"/>
    <property type="match status" value="1"/>
</dbReference>
<dbReference type="InterPro" id="IPR039360">
    <property type="entry name" value="Ras_GTPase"/>
</dbReference>
<reference evidence="4 5" key="1">
    <citation type="journal article" date="2018" name="PLoS Genet.">
        <title>Repeat elements organise 3D genome structure and mediate transcription in the filamentous fungus Epichloe festucae.</title>
        <authorList>
            <person name="Winter D.J."/>
            <person name="Ganley A.R.D."/>
            <person name="Young C.A."/>
            <person name="Liachko I."/>
            <person name="Schardl C.L."/>
            <person name="Dupont P.Y."/>
            <person name="Berry D."/>
            <person name="Ram A."/>
            <person name="Scott B."/>
            <person name="Cox M.P."/>
        </authorList>
    </citation>
    <scope>NUCLEOTIDE SEQUENCE [LARGE SCALE GENOMIC DNA]</scope>
    <source>
        <strain evidence="4 5">Fl1</strain>
    </source>
</reference>
<evidence type="ECO:0000313" key="4">
    <source>
        <dbReference type="EMBL" id="QPH10105.1"/>
    </source>
</evidence>
<dbReference type="PANTHER" id="PTHR10194">
    <property type="entry name" value="RAS GTPASE-ACTIVATING PROTEINS"/>
    <property type="match status" value="1"/>
</dbReference>
<dbReference type="InterPro" id="IPR011993">
    <property type="entry name" value="PH-like_dom_sf"/>
</dbReference>
<dbReference type="Gene3D" id="2.30.29.30">
    <property type="entry name" value="Pleckstrin-homology domain (PH domain)/Phosphotyrosine-binding domain (PTB)"/>
    <property type="match status" value="1"/>
</dbReference>
<dbReference type="OrthoDB" id="28245at2759"/>
<dbReference type="EMBL" id="CP031389">
    <property type="protein sequence ID" value="QPH10105.1"/>
    <property type="molecule type" value="Genomic_DNA"/>
</dbReference>
<name>A0A7U3SLY2_EPIFF</name>
<dbReference type="Gene3D" id="1.10.506.10">
    <property type="entry name" value="GTPase Activation - p120gap, domain 1"/>
    <property type="match status" value="1"/>
</dbReference>
<keyword evidence="1" id="KW-0343">GTPase activation</keyword>
<dbReference type="SUPFAM" id="SSF48371">
    <property type="entry name" value="ARM repeat"/>
    <property type="match status" value="1"/>
</dbReference>
<dbReference type="InterPro" id="IPR023152">
    <property type="entry name" value="RasGAP_CS"/>
</dbReference>
<dbReference type="Gene3D" id="3.40.525.10">
    <property type="entry name" value="CRAL-TRIO lipid binding domain"/>
    <property type="match status" value="1"/>
</dbReference>
<dbReference type="GO" id="GO:0005096">
    <property type="term" value="F:GTPase activator activity"/>
    <property type="evidence" value="ECO:0007669"/>
    <property type="project" value="UniProtKB-KW"/>
</dbReference>
<evidence type="ECO:0000259" key="3">
    <source>
        <dbReference type="PROSITE" id="PS50018"/>
    </source>
</evidence>
<dbReference type="Pfam" id="PF00616">
    <property type="entry name" value="RasGAP"/>
    <property type="match status" value="1"/>
</dbReference>
<dbReference type="InterPro" id="IPR036865">
    <property type="entry name" value="CRAL-TRIO_dom_sf"/>
</dbReference>
<dbReference type="InterPro" id="IPR001936">
    <property type="entry name" value="RasGAP_dom"/>
</dbReference>
<evidence type="ECO:0000256" key="2">
    <source>
        <dbReference type="ARBA" id="ARBA00022553"/>
    </source>
</evidence>
<protein>
    <recommendedName>
        <fullName evidence="3">Ras-GAP domain-containing protein</fullName>
    </recommendedName>
</protein>
<dbReference type="SUPFAM" id="SSF48350">
    <property type="entry name" value="GTPase activation domain, GAP"/>
    <property type="match status" value="1"/>
</dbReference>
<dbReference type="GO" id="GO:0007165">
    <property type="term" value="P:signal transduction"/>
    <property type="evidence" value="ECO:0007669"/>
    <property type="project" value="UniProtKB-ARBA"/>
</dbReference>
<dbReference type="InterPro" id="IPR016024">
    <property type="entry name" value="ARM-type_fold"/>
</dbReference>
<dbReference type="PROSITE" id="PS50018">
    <property type="entry name" value="RAS_GTPASE_ACTIV_2"/>
    <property type="match status" value="1"/>
</dbReference>
<dbReference type="InterPro" id="IPR008936">
    <property type="entry name" value="Rho_GTPase_activation_prot"/>
</dbReference>
<dbReference type="PROSITE" id="PS00509">
    <property type="entry name" value="RAS_GTPASE_ACTIV_1"/>
    <property type="match status" value="1"/>
</dbReference>
<evidence type="ECO:0000313" key="5">
    <source>
        <dbReference type="Proteomes" id="UP000594364"/>
    </source>
</evidence>
<evidence type="ECO:0000256" key="1">
    <source>
        <dbReference type="ARBA" id="ARBA00022468"/>
    </source>
</evidence>
<proteinExistence type="predicted"/>
<accession>A0A7U3SLY2</accession>
<gene>
    <name evidence="4" type="ORF">C2857_001272</name>
</gene>
<keyword evidence="5" id="KW-1185">Reference proteome</keyword>
<dbReference type="PANTHER" id="PTHR10194:SF142">
    <property type="entry name" value="NEUROFIBROMIN"/>
    <property type="match status" value="1"/>
</dbReference>
<organism evidence="4 5">
    <name type="scientific">Epichloe festucae (strain Fl1)</name>
    <dbReference type="NCBI Taxonomy" id="877507"/>
    <lineage>
        <taxon>Eukaryota</taxon>
        <taxon>Fungi</taxon>
        <taxon>Dikarya</taxon>
        <taxon>Ascomycota</taxon>
        <taxon>Pezizomycotina</taxon>
        <taxon>Sordariomycetes</taxon>
        <taxon>Hypocreomycetidae</taxon>
        <taxon>Hypocreales</taxon>
        <taxon>Clavicipitaceae</taxon>
        <taxon>Epichloe</taxon>
    </lineage>
</organism>